<reference evidence="1" key="1">
    <citation type="submission" date="2023-03" db="EMBL/GenBank/DDBJ databases">
        <title>Massive genome expansion in bonnet fungi (Mycena s.s.) driven by repeated elements and novel gene families across ecological guilds.</title>
        <authorList>
            <consortium name="Lawrence Berkeley National Laboratory"/>
            <person name="Harder C.B."/>
            <person name="Miyauchi S."/>
            <person name="Viragh M."/>
            <person name="Kuo A."/>
            <person name="Thoen E."/>
            <person name="Andreopoulos B."/>
            <person name="Lu D."/>
            <person name="Skrede I."/>
            <person name="Drula E."/>
            <person name="Henrissat B."/>
            <person name="Morin E."/>
            <person name="Kohler A."/>
            <person name="Barry K."/>
            <person name="LaButti K."/>
            <person name="Morin E."/>
            <person name="Salamov A."/>
            <person name="Lipzen A."/>
            <person name="Mereny Z."/>
            <person name="Hegedus B."/>
            <person name="Baldrian P."/>
            <person name="Stursova M."/>
            <person name="Weitz H."/>
            <person name="Taylor A."/>
            <person name="Grigoriev I.V."/>
            <person name="Nagy L.G."/>
            <person name="Martin F."/>
            <person name="Kauserud H."/>
        </authorList>
    </citation>
    <scope>NUCLEOTIDE SEQUENCE</scope>
    <source>
        <strain evidence="1">CBHHK067</strain>
    </source>
</reference>
<keyword evidence="2" id="KW-1185">Reference proteome</keyword>
<sequence length="263" mass="28752">MAISATLKAEIFAAITARAKASVINLKEPLITEEIWADLDNAPDAVRAAFLESGRQALSSGYFEHTRKQPAFFEYNGYEAIKQTIFTHDIFNTLIPREAALDELPAVTTQLFLFFAAALADSLTPAEFAQWFATVFGSMIGEGERVLLKALGTEGEETVGRAPKKAKVEVESKFNKSYTIFKSVRGMQADGRARRDEVHQEEMAAAPEVASSSSSRGIQRLVSRASKHVQRAVGALARVTPTFPTVPAFAPRLYPQPRTMPGA</sequence>
<accession>A0AAD7M789</accession>
<dbReference type="EMBL" id="JARKIE010000010">
    <property type="protein sequence ID" value="KAJ7704345.1"/>
    <property type="molecule type" value="Genomic_DNA"/>
</dbReference>
<evidence type="ECO:0000313" key="2">
    <source>
        <dbReference type="Proteomes" id="UP001221757"/>
    </source>
</evidence>
<organism evidence="1 2">
    <name type="scientific">Mycena rosella</name>
    <name type="common">Pink bonnet</name>
    <name type="synonym">Agaricus rosellus</name>
    <dbReference type="NCBI Taxonomy" id="1033263"/>
    <lineage>
        <taxon>Eukaryota</taxon>
        <taxon>Fungi</taxon>
        <taxon>Dikarya</taxon>
        <taxon>Basidiomycota</taxon>
        <taxon>Agaricomycotina</taxon>
        <taxon>Agaricomycetes</taxon>
        <taxon>Agaricomycetidae</taxon>
        <taxon>Agaricales</taxon>
        <taxon>Marasmiineae</taxon>
        <taxon>Mycenaceae</taxon>
        <taxon>Mycena</taxon>
    </lineage>
</organism>
<evidence type="ECO:0000313" key="1">
    <source>
        <dbReference type="EMBL" id="KAJ7704345.1"/>
    </source>
</evidence>
<proteinExistence type="predicted"/>
<dbReference type="AlphaFoldDB" id="A0AAD7M789"/>
<protein>
    <submittedName>
        <fullName evidence="1">Uncharacterized protein</fullName>
    </submittedName>
</protein>
<dbReference type="Proteomes" id="UP001221757">
    <property type="component" value="Unassembled WGS sequence"/>
</dbReference>
<name>A0AAD7M789_MYCRO</name>
<gene>
    <name evidence="1" type="ORF">B0H17DRAFT_8704</name>
</gene>
<comment type="caution">
    <text evidence="1">The sequence shown here is derived from an EMBL/GenBank/DDBJ whole genome shotgun (WGS) entry which is preliminary data.</text>
</comment>